<evidence type="ECO:0000313" key="2">
    <source>
        <dbReference type="EMBL" id="PNG99313.1"/>
    </source>
</evidence>
<proteinExistence type="predicted"/>
<dbReference type="EMBL" id="PGGS01003296">
    <property type="protein sequence ID" value="PNG99313.1"/>
    <property type="molecule type" value="Genomic_DNA"/>
</dbReference>
<feature type="domain" description="Magnesium chelatase subunit H N-terminal" evidence="1">
    <location>
        <begin position="96"/>
        <end position="168"/>
    </location>
</feature>
<sequence length="178" mass="18801">MQASSLLGRRAATVPAVGVASKPVVPTPRVAGSRQVGCNVATGPRPSMTTFTGGKGANGKPVSMDLRDEGTGLFTSTNPELRRVVPENVNGRTMVKVVYVVLEAQYQSALSGAVKNINAKNPKVCIEVVGYLLEELRDAKNFAAFKADMETANVFIGSLIFIEELAEKASTPPPPKCP</sequence>
<gene>
    <name evidence="2" type="ORF">TSOC_014910</name>
</gene>
<protein>
    <submittedName>
        <fullName evidence="2">Magnesium-chelatase subunit ChlH, chloroplastic</fullName>
    </submittedName>
</protein>
<feature type="non-terminal residue" evidence="2">
    <location>
        <position position="178"/>
    </location>
</feature>
<dbReference type="Pfam" id="PF11965">
    <property type="entry name" value="DUF3479"/>
    <property type="match status" value="1"/>
</dbReference>
<dbReference type="InterPro" id="IPR022571">
    <property type="entry name" value="Mg_chelatase_H_N"/>
</dbReference>
<dbReference type="AlphaFoldDB" id="A0A2J7ZGB1"/>
<evidence type="ECO:0000313" key="3">
    <source>
        <dbReference type="Proteomes" id="UP000236333"/>
    </source>
</evidence>
<comment type="caution">
    <text evidence="2">The sequence shown here is derived from an EMBL/GenBank/DDBJ whole genome shotgun (WGS) entry which is preliminary data.</text>
</comment>
<name>A0A2J7ZGB1_9CHLO</name>
<reference evidence="2 3" key="1">
    <citation type="journal article" date="2017" name="Mol. Biol. Evol.">
        <title>The 4-celled Tetrabaena socialis nuclear genome reveals the essential components for genetic control of cell number at the origin of multicellularity in the volvocine lineage.</title>
        <authorList>
            <person name="Featherston J."/>
            <person name="Arakaki Y."/>
            <person name="Hanschen E.R."/>
            <person name="Ferris P.J."/>
            <person name="Michod R.E."/>
            <person name="Olson B.J.S.C."/>
            <person name="Nozaki H."/>
            <person name="Durand P.M."/>
        </authorList>
    </citation>
    <scope>NUCLEOTIDE SEQUENCE [LARGE SCALE GENOMIC DNA]</scope>
    <source>
        <strain evidence="2 3">NIES-571</strain>
    </source>
</reference>
<keyword evidence="3" id="KW-1185">Reference proteome</keyword>
<dbReference type="Proteomes" id="UP000236333">
    <property type="component" value="Unassembled WGS sequence"/>
</dbReference>
<dbReference type="OrthoDB" id="10252009at2759"/>
<evidence type="ECO:0000259" key="1">
    <source>
        <dbReference type="Pfam" id="PF11965"/>
    </source>
</evidence>
<accession>A0A2J7ZGB1</accession>
<organism evidence="2 3">
    <name type="scientific">Tetrabaena socialis</name>
    <dbReference type="NCBI Taxonomy" id="47790"/>
    <lineage>
        <taxon>Eukaryota</taxon>
        <taxon>Viridiplantae</taxon>
        <taxon>Chlorophyta</taxon>
        <taxon>core chlorophytes</taxon>
        <taxon>Chlorophyceae</taxon>
        <taxon>CS clade</taxon>
        <taxon>Chlamydomonadales</taxon>
        <taxon>Tetrabaenaceae</taxon>
        <taxon>Tetrabaena</taxon>
    </lineage>
</organism>
<dbReference type="GO" id="GO:0016851">
    <property type="term" value="F:magnesium chelatase activity"/>
    <property type="evidence" value="ECO:0007669"/>
    <property type="project" value="InterPro"/>
</dbReference>